<evidence type="ECO:0000313" key="4">
    <source>
        <dbReference type="Proteomes" id="UP001281761"/>
    </source>
</evidence>
<keyword evidence="4" id="KW-1185">Reference proteome</keyword>
<reference evidence="3 4" key="1">
    <citation type="journal article" date="2022" name="bioRxiv">
        <title>Genomics of Preaxostyla Flagellates Illuminates Evolutionary Transitions and the Path Towards Mitochondrial Loss.</title>
        <authorList>
            <person name="Novak L.V.F."/>
            <person name="Treitli S.C."/>
            <person name="Pyrih J."/>
            <person name="Halakuc P."/>
            <person name="Pipaliya S.V."/>
            <person name="Vacek V."/>
            <person name="Brzon O."/>
            <person name="Soukal P."/>
            <person name="Eme L."/>
            <person name="Dacks J.B."/>
            <person name="Karnkowska A."/>
            <person name="Elias M."/>
            <person name="Hampl V."/>
        </authorList>
    </citation>
    <scope>NUCLEOTIDE SEQUENCE [LARGE SCALE GENOMIC DNA]</scope>
    <source>
        <strain evidence="3">NAU3</strain>
        <tissue evidence="3">Gut</tissue>
    </source>
</reference>
<dbReference type="Gene3D" id="3.30.460.10">
    <property type="entry name" value="Beta Polymerase, domain 2"/>
    <property type="match status" value="1"/>
</dbReference>
<proteinExistence type="predicted"/>
<gene>
    <name evidence="3" type="ORF">BLNAU_3647</name>
</gene>
<dbReference type="Pfam" id="PF22600">
    <property type="entry name" value="MTPAP-like_central"/>
    <property type="match status" value="1"/>
</dbReference>
<dbReference type="PANTHER" id="PTHR12271">
    <property type="entry name" value="POLY A POLYMERASE CID PAP -RELATED"/>
    <property type="match status" value="1"/>
</dbReference>
<sequence>MLPQSAVPGQSPDLGEPSVIHFSRLVQDANENEILSFCEHHGKVIRHIFIAATVNRDRVAMVIEIHLRTDFSIFSELGKKQTFCTSKTQITRSTHQFSERDVLLRNIPLGTNSEVVSSLFVPLSISELHLYPFPRKDPICLNARMVMGSKEDKQRALGLDGLLSIGEVPIPVKESLTFDPHQFRRNRLARYSRNRTQIKANPIYVPFIPPVIDTPFEEEITRLVSSPSFSLTEKNRANMEAVRLALEDRIRPHVPKMERVALFGSGLSTVITAGSDLDFSILLTSKQADTGKILASLSEILNTEPFSLLEQRLSPKMTVQILKCTTTLPVWEEEDGTTKTQKVEFDVCVENRLGILNSRLIQTYCACDERVRPFLLVLKKYTKLRNLSDASQGTLSSYGWNLLGLSFLQTIRPPVIPNLQSDSYISLSTPDLVVNVGGRTEGVMFSTDLSPWLSRAPNVLPNPNDPSFSTSPRVQNTQTVAQLFASFICFAASVDTVSVGFSIRHGGCISNHVLGRHVKRKGREGWFRILDPFENGRNVGAVAREQKRIDTDLIGTANLIAANSGFVAMVTKRFPPALRVRTTEKEDAKTNFESGTLFEFGNLSKTETEDSIRAVLTPLPVESVVFSQPSTTTQNKSAFAVCPTVLFSRGEETIRRINGRPVRITNRRLPAKIELQLNKKRISVCIGRREKEAPDELAASETEVNRVQAVVDQLLADDSLRCRDVIVADGMTSVLVNVKNMNHFDRIVESIMNLSSEHTQVDVHHTFNLIGADKLRRVEGTTGNEMRNGSDEMGSSEEESEEGEGESEETESSLSQQDTHKE</sequence>
<dbReference type="EMBL" id="JARBJD010000016">
    <property type="protein sequence ID" value="KAK2961525.1"/>
    <property type="molecule type" value="Genomic_DNA"/>
</dbReference>
<accession>A0ABQ9YCN7</accession>
<feature type="domain" description="Poly(A) RNA polymerase mitochondrial-like central palm" evidence="2">
    <location>
        <begin position="228"/>
        <end position="365"/>
    </location>
</feature>
<name>A0ABQ9YCN7_9EUKA</name>
<evidence type="ECO:0000259" key="2">
    <source>
        <dbReference type="Pfam" id="PF22600"/>
    </source>
</evidence>
<evidence type="ECO:0000256" key="1">
    <source>
        <dbReference type="SAM" id="MobiDB-lite"/>
    </source>
</evidence>
<dbReference type="PANTHER" id="PTHR12271:SF40">
    <property type="entry name" value="POLY(A) RNA POLYMERASE GLD2"/>
    <property type="match status" value="1"/>
</dbReference>
<organism evidence="3 4">
    <name type="scientific">Blattamonas nauphoetae</name>
    <dbReference type="NCBI Taxonomy" id="2049346"/>
    <lineage>
        <taxon>Eukaryota</taxon>
        <taxon>Metamonada</taxon>
        <taxon>Preaxostyla</taxon>
        <taxon>Oxymonadida</taxon>
        <taxon>Blattamonas</taxon>
    </lineage>
</organism>
<dbReference type="CDD" id="cd05402">
    <property type="entry name" value="NT_PAP_TUTase"/>
    <property type="match status" value="1"/>
</dbReference>
<dbReference type="SUPFAM" id="SSF81631">
    <property type="entry name" value="PAP/OAS1 substrate-binding domain"/>
    <property type="match status" value="1"/>
</dbReference>
<comment type="caution">
    <text evidence="3">The sequence shown here is derived from an EMBL/GenBank/DDBJ whole genome shotgun (WGS) entry which is preliminary data.</text>
</comment>
<evidence type="ECO:0000313" key="3">
    <source>
        <dbReference type="EMBL" id="KAK2961525.1"/>
    </source>
</evidence>
<dbReference type="Gene3D" id="1.10.1410.10">
    <property type="match status" value="1"/>
</dbReference>
<dbReference type="InterPro" id="IPR043519">
    <property type="entry name" value="NT_sf"/>
</dbReference>
<dbReference type="Proteomes" id="UP001281761">
    <property type="component" value="Unassembled WGS sequence"/>
</dbReference>
<protein>
    <submittedName>
        <fullName evidence="3">Pap 25a associated domain family protein</fullName>
    </submittedName>
</protein>
<feature type="compositionally biased region" description="Acidic residues" evidence="1">
    <location>
        <begin position="794"/>
        <end position="811"/>
    </location>
</feature>
<feature type="region of interest" description="Disordered" evidence="1">
    <location>
        <begin position="778"/>
        <end position="822"/>
    </location>
</feature>
<dbReference type="SUPFAM" id="SSF81301">
    <property type="entry name" value="Nucleotidyltransferase"/>
    <property type="match status" value="1"/>
</dbReference>
<dbReference type="InterPro" id="IPR054708">
    <property type="entry name" value="MTPAP-like_central"/>
</dbReference>